<reference evidence="4" key="1">
    <citation type="journal article" date="2019" name="Int. J. Syst. Evol. Microbiol.">
        <title>The Global Catalogue of Microorganisms (GCM) 10K type strain sequencing project: providing services to taxonomists for standard genome sequencing and annotation.</title>
        <authorList>
            <consortium name="The Broad Institute Genomics Platform"/>
            <consortium name="The Broad Institute Genome Sequencing Center for Infectious Disease"/>
            <person name="Wu L."/>
            <person name="Ma J."/>
        </authorList>
    </citation>
    <scope>NUCLEOTIDE SEQUENCE [LARGE SCALE GENOMIC DNA]</scope>
    <source>
        <strain evidence="4">CECT 7184</strain>
    </source>
</reference>
<protein>
    <submittedName>
        <fullName evidence="3">Uncharacterized protein</fullName>
    </submittedName>
</protein>
<evidence type="ECO:0000313" key="4">
    <source>
        <dbReference type="Proteomes" id="UP001596142"/>
    </source>
</evidence>
<feature type="compositionally biased region" description="Acidic residues" evidence="1">
    <location>
        <begin position="25"/>
        <end position="40"/>
    </location>
</feature>
<name>A0ABW0YHE7_9BACI</name>
<proteinExistence type="predicted"/>
<feature type="signal peptide" evidence="2">
    <location>
        <begin position="1"/>
        <end position="21"/>
    </location>
</feature>
<keyword evidence="2" id="KW-0732">Signal</keyword>
<comment type="caution">
    <text evidence="3">The sequence shown here is derived from an EMBL/GenBank/DDBJ whole genome shotgun (WGS) entry which is preliminary data.</text>
</comment>
<dbReference type="Proteomes" id="UP001596142">
    <property type="component" value="Unassembled WGS sequence"/>
</dbReference>
<gene>
    <name evidence="3" type="ORF">ACFPU1_03610</name>
</gene>
<dbReference type="RefSeq" id="WP_385938700.1">
    <property type="nucleotide sequence ID" value="NZ_JBHSOZ010000003.1"/>
</dbReference>
<evidence type="ECO:0000256" key="2">
    <source>
        <dbReference type="SAM" id="SignalP"/>
    </source>
</evidence>
<dbReference type="PROSITE" id="PS51257">
    <property type="entry name" value="PROKAR_LIPOPROTEIN"/>
    <property type="match status" value="1"/>
</dbReference>
<evidence type="ECO:0000256" key="1">
    <source>
        <dbReference type="SAM" id="MobiDB-lite"/>
    </source>
</evidence>
<dbReference type="EMBL" id="JBHSOZ010000003">
    <property type="protein sequence ID" value="MFC5711858.1"/>
    <property type="molecule type" value="Genomic_DNA"/>
</dbReference>
<feature type="region of interest" description="Disordered" evidence="1">
    <location>
        <begin position="21"/>
        <end position="40"/>
    </location>
</feature>
<organism evidence="3 4">
    <name type="scientific">Thalassorhabdus alkalitolerans</name>
    <dbReference type="NCBI Taxonomy" id="2282697"/>
    <lineage>
        <taxon>Bacteria</taxon>
        <taxon>Bacillati</taxon>
        <taxon>Bacillota</taxon>
        <taxon>Bacilli</taxon>
        <taxon>Bacillales</taxon>
        <taxon>Bacillaceae</taxon>
        <taxon>Thalassorhabdus</taxon>
    </lineage>
</organism>
<evidence type="ECO:0000313" key="3">
    <source>
        <dbReference type="EMBL" id="MFC5711858.1"/>
    </source>
</evidence>
<accession>A0ABW0YHE7</accession>
<keyword evidence="4" id="KW-1185">Reference proteome</keyword>
<feature type="chain" id="PRO_5045220865" evidence="2">
    <location>
        <begin position="22"/>
        <end position="40"/>
    </location>
</feature>
<sequence>MKKLGILLSISSMLVFLGACGDQPPADEEEDIPGDLEENE</sequence>